<gene>
    <name evidence="1" type="primary">WBGene00116048</name>
</gene>
<sequence length="828" mass="93625">MCVQITTSPSNAHIRAQFCQWVCSLYLGDMNPDETVRSIEQFKNLVNDIPDDRPMHTALVRSFDMLKSLCSRKITASNFAYDLERMKSQLAIAKKYDTSRENAFRKSIYTTAGALKLTVHMLVNKKIVPGDIDTETNIADDQYMSVVIGQCLALIMNIRSNELTSTNFAMQLDMMAAERSVARKHDPMRDEPLRRIVYALNEALELTTRILVQNYESVGRQGEASARTELLRQLPLNVKMEPIWNDCTDFEVTSAMTSDAPGHVDEVRASESHEQGVNDDMPMSYIDMMFLDQVEKDDAEREKIEKAKERVEKARIKRAEKRALELKGSSAEEKPELLKPKSARLSLRLSCTGCGHIAKCSTEANTHKTECDSLKDAKEAITSDYASGKREGDASDQQLSTSGCHFYTCPLCHNDKLALRGINSHLVKSHRDEEKEVSDLKNELRFECVCGYECASLTDAYDHDRECDKLWDHAYLFYRNKVCPSVPNGKKCPRFTCRCNFSTEKKADVWKHKDKTMSGYSIWAASGVFLTSWRDYALKNVIIAAVSFIPLSFLIYCAMRHRGTFETYRNSVYYPAVVQSVGSLPAFFNCVFHYIFVTYPLPTNYFWCTLTRTGTGTTAYSVFSTPTAVAICRFLVILFRSRLTLKLLVPMTFLCAFPAHFYIFYVFTFGIPYQAATCTSMLTMPTPWANYYHYTYIAIALFSLPVNIATLFLIKHRIRQRGSVPGSTNSIDELSITYGLIIQGLMPAITLSGSILASLFAMNGITVSTLFNMIVDGMGYATPGTNTLCSFIFVRTFRRHLRKLLIKVPIVGRLVSISESHVVATDMR</sequence>
<reference evidence="2" key="1">
    <citation type="journal article" date="2008" name="Nat. Genet.">
        <title>The Pristionchus pacificus genome provides a unique perspective on nematode lifestyle and parasitism.</title>
        <authorList>
            <person name="Dieterich C."/>
            <person name="Clifton S.W."/>
            <person name="Schuster L.N."/>
            <person name="Chinwalla A."/>
            <person name="Delehaunty K."/>
            <person name="Dinkelacker I."/>
            <person name="Fulton L."/>
            <person name="Fulton R."/>
            <person name="Godfrey J."/>
            <person name="Minx P."/>
            <person name="Mitreva M."/>
            <person name="Roeseler W."/>
            <person name="Tian H."/>
            <person name="Witte H."/>
            <person name="Yang S.P."/>
            <person name="Wilson R.K."/>
            <person name="Sommer R.J."/>
        </authorList>
    </citation>
    <scope>NUCLEOTIDE SEQUENCE [LARGE SCALE GENOMIC DNA]</scope>
    <source>
        <strain evidence="2">PS312</strain>
    </source>
</reference>
<dbReference type="EnsemblMetazoa" id="PPA26494.1">
    <property type="protein sequence ID" value="PPA26494.1"/>
    <property type="gene ID" value="WBGene00116048"/>
</dbReference>
<organism evidence="1 2">
    <name type="scientific">Pristionchus pacificus</name>
    <name type="common">Parasitic nematode worm</name>
    <dbReference type="NCBI Taxonomy" id="54126"/>
    <lineage>
        <taxon>Eukaryota</taxon>
        <taxon>Metazoa</taxon>
        <taxon>Ecdysozoa</taxon>
        <taxon>Nematoda</taxon>
        <taxon>Chromadorea</taxon>
        <taxon>Rhabditida</taxon>
        <taxon>Rhabditina</taxon>
        <taxon>Diplogasteromorpha</taxon>
        <taxon>Diplogasteroidea</taxon>
        <taxon>Neodiplogasteridae</taxon>
        <taxon>Pristionchus</taxon>
    </lineage>
</organism>
<dbReference type="PANTHER" id="PTHR38614">
    <property type="entry name" value="PROTEIN CBG09954"/>
    <property type="match status" value="1"/>
</dbReference>
<accession>A0A2A6C5G5</accession>
<dbReference type="Proteomes" id="UP000005239">
    <property type="component" value="Unassembled WGS sequence"/>
</dbReference>
<evidence type="ECO:0000313" key="2">
    <source>
        <dbReference type="Proteomes" id="UP000005239"/>
    </source>
</evidence>
<reference evidence="1" key="2">
    <citation type="submission" date="2022-06" db="UniProtKB">
        <authorList>
            <consortium name="EnsemblMetazoa"/>
        </authorList>
    </citation>
    <scope>IDENTIFICATION</scope>
    <source>
        <strain evidence="1">PS312</strain>
    </source>
</reference>
<dbReference type="PANTHER" id="PTHR38614:SF1">
    <property type="entry name" value="G_PROTEIN_RECEP_F1_2 DOMAIN-CONTAINING PROTEIN"/>
    <property type="match status" value="1"/>
</dbReference>
<dbReference type="AlphaFoldDB" id="A0A2A6C5G5"/>
<protein>
    <submittedName>
        <fullName evidence="1">Uncharacterized protein</fullName>
    </submittedName>
</protein>
<name>A0A2A6C5G5_PRIPA</name>
<evidence type="ECO:0000313" key="1">
    <source>
        <dbReference type="EnsemblMetazoa" id="PPA26494.1"/>
    </source>
</evidence>
<dbReference type="InterPro" id="IPR010601">
    <property type="entry name" value="DUF1182"/>
</dbReference>
<accession>A0A8R1YHX9</accession>
<keyword evidence="2" id="KW-1185">Reference proteome</keyword>
<proteinExistence type="predicted"/>